<organism evidence="1 2">
    <name type="scientific">Gloeothece citriformis (strain PCC 7424)</name>
    <name type="common">Cyanothece sp. (strain PCC 7424)</name>
    <dbReference type="NCBI Taxonomy" id="65393"/>
    <lineage>
        <taxon>Bacteria</taxon>
        <taxon>Bacillati</taxon>
        <taxon>Cyanobacteriota</taxon>
        <taxon>Cyanophyceae</taxon>
        <taxon>Oscillatoriophycideae</taxon>
        <taxon>Chroococcales</taxon>
        <taxon>Aphanothecaceae</taxon>
        <taxon>Gloeothece</taxon>
        <taxon>Gloeothece citriformis</taxon>
    </lineage>
</organism>
<name>B7KC40_GLOC7</name>
<dbReference type="OrthoDB" id="427250at2"/>
<dbReference type="RefSeq" id="WP_012597813.1">
    <property type="nucleotide sequence ID" value="NC_011729.1"/>
</dbReference>
<accession>B7KC40</accession>
<dbReference type="Proteomes" id="UP000002384">
    <property type="component" value="Chromosome"/>
</dbReference>
<proteinExistence type="predicted"/>
<sequence>MSNNEQSRIERLELLAERILLGLSETKQAIDALTTQSQQKTDSNAKAVQALASAVESDRKEYKKDRARLYEALSRMAAAQSHFWEIQADYYSRLEQIDERQAKMTEILERLDSKNNNG</sequence>
<evidence type="ECO:0000313" key="2">
    <source>
        <dbReference type="Proteomes" id="UP000002384"/>
    </source>
</evidence>
<dbReference type="EMBL" id="CP001291">
    <property type="protein sequence ID" value="ACK68863.1"/>
    <property type="molecule type" value="Genomic_DNA"/>
</dbReference>
<reference evidence="2" key="1">
    <citation type="journal article" date="2011" name="MBio">
        <title>Novel metabolic attributes of the genus Cyanothece, comprising a group of unicellular nitrogen-fixing Cyanobacteria.</title>
        <authorList>
            <person name="Bandyopadhyay A."/>
            <person name="Elvitigala T."/>
            <person name="Welsh E."/>
            <person name="Stockel J."/>
            <person name="Liberton M."/>
            <person name="Min H."/>
            <person name="Sherman L.A."/>
            <person name="Pakrasi H.B."/>
        </authorList>
    </citation>
    <scope>NUCLEOTIDE SEQUENCE [LARGE SCALE GENOMIC DNA]</scope>
    <source>
        <strain evidence="2">PCC 7424</strain>
    </source>
</reference>
<dbReference type="AlphaFoldDB" id="B7KC40"/>
<protein>
    <submittedName>
        <fullName evidence="1">Uncharacterized protein</fullName>
    </submittedName>
</protein>
<evidence type="ECO:0000313" key="1">
    <source>
        <dbReference type="EMBL" id="ACK68863.1"/>
    </source>
</evidence>
<dbReference type="HOGENOM" id="CLU_2069194_0_0_3"/>
<keyword evidence="2" id="KW-1185">Reference proteome</keyword>
<gene>
    <name evidence="1" type="ordered locus">PCC7424_0396</name>
</gene>
<dbReference type="KEGG" id="cyc:PCC7424_0396"/>